<organism evidence="2 3">
    <name type="scientific">Puccinia striiformis f. sp. tritici PST-78</name>
    <dbReference type="NCBI Taxonomy" id="1165861"/>
    <lineage>
        <taxon>Eukaryota</taxon>
        <taxon>Fungi</taxon>
        <taxon>Dikarya</taxon>
        <taxon>Basidiomycota</taxon>
        <taxon>Pucciniomycotina</taxon>
        <taxon>Pucciniomycetes</taxon>
        <taxon>Pucciniales</taxon>
        <taxon>Pucciniaceae</taxon>
        <taxon>Puccinia</taxon>
    </lineage>
</organism>
<accession>A0A0L0UIV2</accession>
<evidence type="ECO:0000256" key="1">
    <source>
        <dbReference type="SAM" id="MobiDB-lite"/>
    </source>
</evidence>
<feature type="compositionally biased region" description="Basic residues" evidence="1">
    <location>
        <begin position="55"/>
        <end position="65"/>
    </location>
</feature>
<protein>
    <submittedName>
        <fullName evidence="2">Uncharacterized protein</fullName>
    </submittedName>
</protein>
<sequence length="150" mass="15804">MAELQVGYDIGGVVVEGELVAVLVAGSFGETFNKSGEFCPEPPRIFKIPHHHPLTHQNRHTHHRTPPSTPPSPSIGCLRSNLPLRILGPKTLPGTIANSASPNALANASNLRDHAMDVAMNDDNDASSLPTRPKPATAAPLPHVLPGSLG</sequence>
<keyword evidence="3" id="KW-1185">Reference proteome</keyword>
<evidence type="ECO:0000313" key="2">
    <source>
        <dbReference type="EMBL" id="KNE86644.1"/>
    </source>
</evidence>
<proteinExistence type="predicted"/>
<dbReference type="Proteomes" id="UP000054564">
    <property type="component" value="Unassembled WGS sequence"/>
</dbReference>
<gene>
    <name evidence="2" type="ORF">PSTG_19993</name>
</gene>
<dbReference type="EMBL" id="AJIL01008771">
    <property type="protein sequence ID" value="KNE86644.1"/>
    <property type="molecule type" value="Genomic_DNA"/>
</dbReference>
<feature type="non-terminal residue" evidence="2">
    <location>
        <position position="150"/>
    </location>
</feature>
<evidence type="ECO:0000313" key="3">
    <source>
        <dbReference type="Proteomes" id="UP000054564"/>
    </source>
</evidence>
<reference evidence="3" key="1">
    <citation type="submission" date="2014-03" db="EMBL/GenBank/DDBJ databases">
        <title>The Genome Sequence of Puccinia striiformis f. sp. tritici PST-78.</title>
        <authorList>
            <consortium name="The Broad Institute Genome Sequencing Platform"/>
            <person name="Cuomo C."/>
            <person name="Hulbert S."/>
            <person name="Chen X."/>
            <person name="Walker B."/>
            <person name="Young S.K."/>
            <person name="Zeng Q."/>
            <person name="Gargeya S."/>
            <person name="Fitzgerald M."/>
            <person name="Haas B."/>
            <person name="Abouelleil A."/>
            <person name="Alvarado L."/>
            <person name="Arachchi H.M."/>
            <person name="Berlin A.M."/>
            <person name="Chapman S.B."/>
            <person name="Goldberg J."/>
            <person name="Griggs A."/>
            <person name="Gujja S."/>
            <person name="Hansen M."/>
            <person name="Howarth C."/>
            <person name="Imamovic A."/>
            <person name="Larimer J."/>
            <person name="McCowan C."/>
            <person name="Montmayeur A."/>
            <person name="Murphy C."/>
            <person name="Neiman D."/>
            <person name="Pearson M."/>
            <person name="Priest M."/>
            <person name="Roberts A."/>
            <person name="Saif S."/>
            <person name="Shea T."/>
            <person name="Sisk P."/>
            <person name="Sykes S."/>
            <person name="Wortman J."/>
            <person name="Nusbaum C."/>
            <person name="Birren B."/>
        </authorList>
    </citation>
    <scope>NUCLEOTIDE SEQUENCE [LARGE SCALE GENOMIC DNA]</scope>
    <source>
        <strain evidence="3">race PST-78</strain>
    </source>
</reference>
<feature type="region of interest" description="Disordered" evidence="1">
    <location>
        <begin position="55"/>
        <end position="77"/>
    </location>
</feature>
<comment type="caution">
    <text evidence="2">The sequence shown here is derived from an EMBL/GenBank/DDBJ whole genome shotgun (WGS) entry which is preliminary data.</text>
</comment>
<name>A0A0L0UIV2_9BASI</name>
<dbReference type="AlphaFoldDB" id="A0A0L0UIV2"/>
<feature type="region of interest" description="Disordered" evidence="1">
    <location>
        <begin position="121"/>
        <end position="150"/>
    </location>
</feature>